<comment type="caution">
    <text evidence="1">The sequence shown here is derived from an EMBL/GenBank/DDBJ whole genome shotgun (WGS) entry which is preliminary data.</text>
</comment>
<proteinExistence type="predicted"/>
<evidence type="ECO:0000313" key="1">
    <source>
        <dbReference type="EMBL" id="KAJ8615272.1"/>
    </source>
</evidence>
<dbReference type="EMBL" id="CM056820">
    <property type="protein sequence ID" value="KAJ8615272.1"/>
    <property type="molecule type" value="Genomic_DNA"/>
</dbReference>
<reference evidence="1 2" key="1">
    <citation type="journal article" date="2022" name="Hortic Res">
        <title>A haplotype resolved chromosomal level avocado genome allows analysis of novel avocado genes.</title>
        <authorList>
            <person name="Nath O."/>
            <person name="Fletcher S.J."/>
            <person name="Hayward A."/>
            <person name="Shaw L.M."/>
            <person name="Masouleh A.K."/>
            <person name="Furtado A."/>
            <person name="Henry R.J."/>
            <person name="Mitter N."/>
        </authorList>
    </citation>
    <scope>NUCLEOTIDE SEQUENCE [LARGE SCALE GENOMIC DNA]</scope>
    <source>
        <strain evidence="2">cv. Hass</strain>
    </source>
</reference>
<protein>
    <submittedName>
        <fullName evidence="1">Uncharacterized protein</fullName>
    </submittedName>
</protein>
<evidence type="ECO:0000313" key="2">
    <source>
        <dbReference type="Proteomes" id="UP001234297"/>
    </source>
</evidence>
<gene>
    <name evidence="1" type="ORF">MRB53_034644</name>
</gene>
<sequence length="241" mass="26071">MEVPPDPPESSPQSPCAALPPSSHVEDLSPTPPPPPPASIPFTTEFPPLSTQTGTLQVPLYPCSHQYNRPQDLNPLLSLIQNRAQLLYPQIVRTVRNICNYFRASISSFFFSSACTLEIFCCRALRVLVNLDVSKPGPNSISVELEGQDTAEVEILYENIPCSDCLSAGHLIAKCPFSTKPPLLKSPQTNQLLGPSPDENLDKEPPKSNHVSGGLENQSPHSFRGLSSCKGQSPSQPTSSS</sequence>
<dbReference type="Proteomes" id="UP001234297">
    <property type="component" value="Chromosome 12"/>
</dbReference>
<organism evidence="1 2">
    <name type="scientific">Persea americana</name>
    <name type="common">Avocado</name>
    <dbReference type="NCBI Taxonomy" id="3435"/>
    <lineage>
        <taxon>Eukaryota</taxon>
        <taxon>Viridiplantae</taxon>
        <taxon>Streptophyta</taxon>
        <taxon>Embryophyta</taxon>
        <taxon>Tracheophyta</taxon>
        <taxon>Spermatophyta</taxon>
        <taxon>Magnoliopsida</taxon>
        <taxon>Magnoliidae</taxon>
        <taxon>Laurales</taxon>
        <taxon>Lauraceae</taxon>
        <taxon>Persea</taxon>
    </lineage>
</organism>
<name>A0ACC2K2V2_PERAE</name>
<accession>A0ACC2K2V2</accession>
<keyword evidence="2" id="KW-1185">Reference proteome</keyword>